<evidence type="ECO:0000256" key="1">
    <source>
        <dbReference type="SAM" id="MobiDB-lite"/>
    </source>
</evidence>
<gene>
    <name evidence="2" type="ORF">ESCO_002979</name>
</gene>
<comment type="caution">
    <text evidence="2">The sequence shown here is derived from an EMBL/GenBank/DDBJ whole genome shotgun (WGS) entry which is preliminary data.</text>
</comment>
<sequence>MAHTLRTSVSMSHLDTLSIVASSTKSTSSSDMPLKDNFRTLYERVQSVLRAGRRKEKRGLEISAPFDSKLVPVSIPGVTEEEIEILREQAAASRIGIAESIHSQSTPCLTLEIPPRRTRSPYARTPSPHSAVSYTQHSSIW</sequence>
<evidence type="ECO:0000313" key="3">
    <source>
        <dbReference type="Proteomes" id="UP000053831"/>
    </source>
</evidence>
<dbReference type="AlphaFoldDB" id="A0A0N0RT61"/>
<dbReference type="Proteomes" id="UP000053831">
    <property type="component" value="Unassembled WGS sequence"/>
</dbReference>
<reference evidence="2 3" key="1">
    <citation type="submission" date="2015-07" db="EMBL/GenBank/DDBJ databases">
        <title>The genome of the fungus Escovopsis weberi, a specialized disease agent of ant agriculture.</title>
        <authorList>
            <person name="de Man T.J."/>
            <person name="Stajich J.E."/>
            <person name="Kubicek C.P."/>
            <person name="Chenthamara K."/>
            <person name="Atanasova L."/>
            <person name="Druzhinina I.S."/>
            <person name="Birnbaum S."/>
            <person name="Barribeau S.M."/>
            <person name="Teiling C."/>
            <person name="Suen G."/>
            <person name="Currie C."/>
            <person name="Gerardo N.M."/>
        </authorList>
    </citation>
    <scope>NUCLEOTIDE SEQUENCE [LARGE SCALE GENOMIC DNA]</scope>
</reference>
<evidence type="ECO:0000313" key="2">
    <source>
        <dbReference type="EMBL" id="KOS18245.1"/>
    </source>
</evidence>
<organism evidence="2 3">
    <name type="scientific">Escovopsis weberi</name>
    <dbReference type="NCBI Taxonomy" id="150374"/>
    <lineage>
        <taxon>Eukaryota</taxon>
        <taxon>Fungi</taxon>
        <taxon>Dikarya</taxon>
        <taxon>Ascomycota</taxon>
        <taxon>Pezizomycotina</taxon>
        <taxon>Sordariomycetes</taxon>
        <taxon>Hypocreomycetidae</taxon>
        <taxon>Hypocreales</taxon>
        <taxon>Hypocreaceae</taxon>
        <taxon>Escovopsis</taxon>
    </lineage>
</organism>
<feature type="compositionally biased region" description="Polar residues" evidence="1">
    <location>
        <begin position="127"/>
        <end position="141"/>
    </location>
</feature>
<dbReference type="OrthoDB" id="5226159at2759"/>
<accession>A0A0N0RT61</accession>
<keyword evidence="3" id="KW-1185">Reference proteome</keyword>
<dbReference type="EMBL" id="LGSR01000022">
    <property type="protein sequence ID" value="KOS18245.1"/>
    <property type="molecule type" value="Genomic_DNA"/>
</dbReference>
<feature type="region of interest" description="Disordered" evidence="1">
    <location>
        <begin position="117"/>
        <end position="141"/>
    </location>
</feature>
<protein>
    <submittedName>
        <fullName evidence="2">Uncharacterized protein</fullName>
    </submittedName>
</protein>
<proteinExistence type="predicted"/>
<name>A0A0N0RT61_ESCWE</name>